<dbReference type="Pfam" id="PF00982">
    <property type="entry name" value="Glyco_transf_20"/>
    <property type="match status" value="1"/>
</dbReference>
<dbReference type="GO" id="GO:0005992">
    <property type="term" value="P:trehalose biosynthetic process"/>
    <property type="evidence" value="ECO:0007669"/>
    <property type="project" value="InterPro"/>
</dbReference>
<accession>A0A8J3I2C7</accession>
<dbReference type="GO" id="GO:0003825">
    <property type="term" value="F:alpha,alpha-trehalose-phosphate synthase (UDP-forming) activity"/>
    <property type="evidence" value="ECO:0007669"/>
    <property type="project" value="TreeGrafter"/>
</dbReference>
<dbReference type="Proteomes" id="UP000612362">
    <property type="component" value="Unassembled WGS sequence"/>
</dbReference>
<dbReference type="Gene3D" id="3.40.50.2000">
    <property type="entry name" value="Glycogen Phosphorylase B"/>
    <property type="match status" value="2"/>
</dbReference>
<gene>
    <name evidence="2" type="ORF">KSX_62070</name>
</gene>
<evidence type="ECO:0000313" key="2">
    <source>
        <dbReference type="EMBL" id="GHO48044.1"/>
    </source>
</evidence>
<organism evidence="2 3">
    <name type="scientific">Ktedonospora formicarum</name>
    <dbReference type="NCBI Taxonomy" id="2778364"/>
    <lineage>
        <taxon>Bacteria</taxon>
        <taxon>Bacillati</taxon>
        <taxon>Chloroflexota</taxon>
        <taxon>Ktedonobacteria</taxon>
        <taxon>Ktedonobacterales</taxon>
        <taxon>Ktedonobacteraceae</taxon>
        <taxon>Ktedonospora</taxon>
    </lineage>
</organism>
<dbReference type="RefSeq" id="WP_220197257.1">
    <property type="nucleotide sequence ID" value="NZ_BNJF01000003.1"/>
</dbReference>
<evidence type="ECO:0000256" key="1">
    <source>
        <dbReference type="ARBA" id="ARBA00008799"/>
    </source>
</evidence>
<sequence>MPRRIIVVSNAGPAKFKGSETELSAGGVVTALKGLGSALNTWIQVPSTSTEFGMASRGGTASVDGIKVAFGNLSPAQQEALYSKVSNGAIVHYVLGQSRNAQHVGDGDWRLFREGSQAMAQAALEQVLASSRGTKFGLFIDDYQMVLVPGLMRRLLVENGREGDVHLQMHIHTTWSYPEDWNGLSANYRAEIVRGMLGADAIGFHTATDVRNFANCVGRWLSGASVSGNSVRFEGRTIKLVANPLGIDTRGMTSKLNSSGGRDAVRKIARLIDGRTNVVASIGRTDPTKKLDTLLLAYERDLQDNPEKVSDTVLLLHLTKSRLNVPVYARHFDLLNREVDRINGRFWEQAGGRNVVEKYVESDPFLPLGQYAQYTVLVIPSERDGLALTALEGPWVNQKDGVLILSTGAGAYTLLSDGALRFVPGSGEVEQLAGLLQQASEMSPRERARRQQSLRANIRRYDMGAWLKQRLSLM</sequence>
<dbReference type="InterPro" id="IPR001830">
    <property type="entry name" value="Glyco_trans_20"/>
</dbReference>
<proteinExistence type="inferred from homology"/>
<dbReference type="PANTHER" id="PTHR10788:SF106">
    <property type="entry name" value="BCDNA.GH08860"/>
    <property type="match status" value="1"/>
</dbReference>
<dbReference type="AlphaFoldDB" id="A0A8J3I2C7"/>
<name>A0A8J3I2C7_9CHLR</name>
<protein>
    <submittedName>
        <fullName evidence="2">Trehalose-6-phosphate synthase</fullName>
    </submittedName>
</protein>
<reference evidence="2" key="1">
    <citation type="submission" date="2020-10" db="EMBL/GenBank/DDBJ databases">
        <title>Taxonomic study of unclassified bacteria belonging to the class Ktedonobacteria.</title>
        <authorList>
            <person name="Yabe S."/>
            <person name="Wang C.M."/>
            <person name="Zheng Y."/>
            <person name="Sakai Y."/>
            <person name="Cavaletti L."/>
            <person name="Monciardini P."/>
            <person name="Donadio S."/>
        </authorList>
    </citation>
    <scope>NUCLEOTIDE SEQUENCE</scope>
    <source>
        <strain evidence="2">SOSP1-1</strain>
    </source>
</reference>
<keyword evidence="3" id="KW-1185">Reference proteome</keyword>
<comment type="caution">
    <text evidence="2">The sequence shown here is derived from an EMBL/GenBank/DDBJ whole genome shotgun (WGS) entry which is preliminary data.</text>
</comment>
<dbReference type="SUPFAM" id="SSF53756">
    <property type="entry name" value="UDP-Glycosyltransferase/glycogen phosphorylase"/>
    <property type="match status" value="1"/>
</dbReference>
<dbReference type="PANTHER" id="PTHR10788">
    <property type="entry name" value="TREHALOSE-6-PHOSPHATE SYNTHASE"/>
    <property type="match status" value="1"/>
</dbReference>
<evidence type="ECO:0000313" key="3">
    <source>
        <dbReference type="Proteomes" id="UP000612362"/>
    </source>
</evidence>
<comment type="similarity">
    <text evidence="1">Belongs to the glycosyltransferase 20 family.</text>
</comment>
<dbReference type="EMBL" id="BNJF01000003">
    <property type="protein sequence ID" value="GHO48044.1"/>
    <property type="molecule type" value="Genomic_DNA"/>
</dbReference>